<feature type="compositionally biased region" description="Basic and acidic residues" evidence="1">
    <location>
        <begin position="61"/>
        <end position="79"/>
    </location>
</feature>
<accession>A0AAN8R2Y6</accession>
<evidence type="ECO:0000313" key="2">
    <source>
        <dbReference type="EMBL" id="KAK6321258.1"/>
    </source>
</evidence>
<feature type="region of interest" description="Disordered" evidence="1">
    <location>
        <begin position="1"/>
        <end position="192"/>
    </location>
</feature>
<evidence type="ECO:0000313" key="3">
    <source>
        <dbReference type="Proteomes" id="UP001356427"/>
    </source>
</evidence>
<name>A0AAN8R2Y6_9TELE</name>
<dbReference type="EMBL" id="JAGTTL010000006">
    <property type="protein sequence ID" value="KAK6321258.1"/>
    <property type="molecule type" value="Genomic_DNA"/>
</dbReference>
<feature type="compositionally biased region" description="Basic and acidic residues" evidence="1">
    <location>
        <begin position="175"/>
        <end position="192"/>
    </location>
</feature>
<sequence length="192" mass="21373">MTKPALGPESATRRQRWKVEVRSAEGRGRHSLYASLPGSSHWSTREARPMPSQSASPRYQRAAEESNAEKKKASVESHAPHLRSGNLSVLKKALGAARSSPKTKTRTAIRRAPHPAPRLSTPPARPKPTHRPSTFTQLSPRDPLSHLRVVKANSRQPLPSIQQAASYSRGGTGEGMERKRSSQREREWRRKS</sequence>
<protein>
    <submittedName>
        <fullName evidence="2">Uncharacterized protein</fullName>
    </submittedName>
</protein>
<proteinExistence type="predicted"/>
<dbReference type="AlphaFoldDB" id="A0AAN8R2Y6"/>
<organism evidence="2 3">
    <name type="scientific">Coregonus suidteri</name>
    <dbReference type="NCBI Taxonomy" id="861788"/>
    <lineage>
        <taxon>Eukaryota</taxon>
        <taxon>Metazoa</taxon>
        <taxon>Chordata</taxon>
        <taxon>Craniata</taxon>
        <taxon>Vertebrata</taxon>
        <taxon>Euteleostomi</taxon>
        <taxon>Actinopterygii</taxon>
        <taxon>Neopterygii</taxon>
        <taxon>Teleostei</taxon>
        <taxon>Protacanthopterygii</taxon>
        <taxon>Salmoniformes</taxon>
        <taxon>Salmonidae</taxon>
        <taxon>Coregoninae</taxon>
        <taxon>Coregonus</taxon>
    </lineage>
</organism>
<dbReference type="Proteomes" id="UP001356427">
    <property type="component" value="Unassembled WGS sequence"/>
</dbReference>
<keyword evidence="3" id="KW-1185">Reference proteome</keyword>
<evidence type="ECO:0000256" key="1">
    <source>
        <dbReference type="SAM" id="MobiDB-lite"/>
    </source>
</evidence>
<feature type="compositionally biased region" description="Polar residues" evidence="1">
    <location>
        <begin position="153"/>
        <end position="166"/>
    </location>
</feature>
<comment type="caution">
    <text evidence="2">The sequence shown here is derived from an EMBL/GenBank/DDBJ whole genome shotgun (WGS) entry which is preliminary data.</text>
</comment>
<feature type="compositionally biased region" description="Basic and acidic residues" evidence="1">
    <location>
        <begin position="17"/>
        <end position="28"/>
    </location>
</feature>
<gene>
    <name evidence="2" type="ORF">J4Q44_G00082340</name>
</gene>
<feature type="compositionally biased region" description="Basic residues" evidence="1">
    <location>
        <begin position="101"/>
        <end position="113"/>
    </location>
</feature>
<reference evidence="2 3" key="1">
    <citation type="submission" date="2021-04" db="EMBL/GenBank/DDBJ databases">
        <authorList>
            <person name="De Guttry C."/>
            <person name="Zahm M."/>
            <person name="Klopp C."/>
            <person name="Cabau C."/>
            <person name="Louis A."/>
            <person name="Berthelot C."/>
            <person name="Parey E."/>
            <person name="Roest Crollius H."/>
            <person name="Montfort J."/>
            <person name="Robinson-Rechavi M."/>
            <person name="Bucao C."/>
            <person name="Bouchez O."/>
            <person name="Gislard M."/>
            <person name="Lluch J."/>
            <person name="Milhes M."/>
            <person name="Lampietro C."/>
            <person name="Lopez Roques C."/>
            <person name="Donnadieu C."/>
            <person name="Braasch I."/>
            <person name="Desvignes T."/>
            <person name="Postlethwait J."/>
            <person name="Bobe J."/>
            <person name="Wedekind C."/>
            <person name="Guiguen Y."/>
        </authorList>
    </citation>
    <scope>NUCLEOTIDE SEQUENCE [LARGE SCALE GENOMIC DNA]</scope>
    <source>
        <strain evidence="2">Cs_M1</strain>
        <tissue evidence="2">Blood</tissue>
    </source>
</reference>